<reference evidence="6 7" key="1">
    <citation type="submission" date="2024-07" db="EMBL/GenBank/DDBJ databases">
        <title>Section-level genome sequencing and comparative genomics of Aspergillus sections Usti and Cavernicolus.</title>
        <authorList>
            <consortium name="Lawrence Berkeley National Laboratory"/>
            <person name="Nybo J.L."/>
            <person name="Vesth T.C."/>
            <person name="Theobald S."/>
            <person name="Frisvad J.C."/>
            <person name="Larsen T.O."/>
            <person name="Kjaerboelling I."/>
            <person name="Rothschild-Mancinelli K."/>
            <person name="Lyhne E.K."/>
            <person name="Kogle M.E."/>
            <person name="Barry K."/>
            <person name="Clum A."/>
            <person name="Na H."/>
            <person name="Ledsgaard L."/>
            <person name="Lin J."/>
            <person name="Lipzen A."/>
            <person name="Kuo A."/>
            <person name="Riley R."/>
            <person name="Mondo S."/>
            <person name="Labutti K."/>
            <person name="Haridas S."/>
            <person name="Pangalinan J."/>
            <person name="Salamov A.A."/>
            <person name="Simmons B.A."/>
            <person name="Magnuson J.K."/>
            <person name="Chen J."/>
            <person name="Drula E."/>
            <person name="Henrissat B."/>
            <person name="Wiebenga A."/>
            <person name="Lubbers R.J."/>
            <person name="Gomes A.C."/>
            <person name="Makela M.R."/>
            <person name="Stajich J."/>
            <person name="Grigoriev I.V."/>
            <person name="Mortensen U.H."/>
            <person name="De Vries R.P."/>
            <person name="Baker S.E."/>
            <person name="Andersen M.R."/>
        </authorList>
    </citation>
    <scope>NUCLEOTIDE SEQUENCE [LARGE SCALE GENOMIC DNA]</scope>
    <source>
        <strain evidence="6 7">CBS 209.92</strain>
    </source>
</reference>
<evidence type="ECO:0000256" key="5">
    <source>
        <dbReference type="SAM" id="Phobius"/>
    </source>
</evidence>
<gene>
    <name evidence="6" type="ORF">BJX66DRAFT_326679</name>
</gene>
<evidence type="ECO:0000256" key="4">
    <source>
        <dbReference type="ARBA" id="ARBA00023136"/>
    </source>
</evidence>
<dbReference type="Proteomes" id="UP001610563">
    <property type="component" value="Unassembled WGS sequence"/>
</dbReference>
<accession>A0ABR4G0R7</accession>
<evidence type="ECO:0000256" key="3">
    <source>
        <dbReference type="ARBA" id="ARBA00022989"/>
    </source>
</evidence>
<organism evidence="6 7">
    <name type="scientific">Aspergillus keveii</name>
    <dbReference type="NCBI Taxonomy" id="714993"/>
    <lineage>
        <taxon>Eukaryota</taxon>
        <taxon>Fungi</taxon>
        <taxon>Dikarya</taxon>
        <taxon>Ascomycota</taxon>
        <taxon>Pezizomycotina</taxon>
        <taxon>Eurotiomycetes</taxon>
        <taxon>Eurotiomycetidae</taxon>
        <taxon>Eurotiales</taxon>
        <taxon>Aspergillaceae</taxon>
        <taxon>Aspergillus</taxon>
        <taxon>Aspergillus subgen. Nidulantes</taxon>
    </lineage>
</organism>
<keyword evidence="2 5" id="KW-0812">Transmembrane</keyword>
<feature type="transmembrane region" description="Helical" evidence="5">
    <location>
        <begin position="16"/>
        <end position="36"/>
    </location>
</feature>
<dbReference type="PANTHER" id="PTHR31465:SF11">
    <property type="entry name" value="DOMAIN PROTEIN, PUTATIVE (AFU_ORTHOLOGUE AFUA_3G10770)-RELATED"/>
    <property type="match status" value="1"/>
</dbReference>
<feature type="transmembrane region" description="Helical" evidence="5">
    <location>
        <begin position="174"/>
        <end position="193"/>
    </location>
</feature>
<feature type="transmembrane region" description="Helical" evidence="5">
    <location>
        <begin position="48"/>
        <end position="67"/>
    </location>
</feature>
<dbReference type="EMBL" id="JBFTWV010000069">
    <property type="protein sequence ID" value="KAL2789110.1"/>
    <property type="molecule type" value="Genomic_DNA"/>
</dbReference>
<evidence type="ECO:0000313" key="6">
    <source>
        <dbReference type="EMBL" id="KAL2789110.1"/>
    </source>
</evidence>
<evidence type="ECO:0000256" key="2">
    <source>
        <dbReference type="ARBA" id="ARBA00022692"/>
    </source>
</evidence>
<protein>
    <submittedName>
        <fullName evidence="6">RTA1 like protein-domain-containing protein</fullName>
    </submittedName>
</protein>
<dbReference type="PANTHER" id="PTHR31465">
    <property type="entry name" value="PROTEIN RTA1-RELATED"/>
    <property type="match status" value="1"/>
</dbReference>
<keyword evidence="7" id="KW-1185">Reference proteome</keyword>
<feature type="transmembrane region" description="Helical" evidence="5">
    <location>
        <begin position="146"/>
        <end position="167"/>
    </location>
</feature>
<evidence type="ECO:0000256" key="1">
    <source>
        <dbReference type="ARBA" id="ARBA00004141"/>
    </source>
</evidence>
<dbReference type="Pfam" id="PF04479">
    <property type="entry name" value="RTA1"/>
    <property type="match status" value="2"/>
</dbReference>
<comment type="caution">
    <text evidence="6">The sequence shown here is derived from an EMBL/GenBank/DDBJ whole genome shotgun (WGS) entry which is preliminary data.</text>
</comment>
<evidence type="ECO:0000313" key="7">
    <source>
        <dbReference type="Proteomes" id="UP001610563"/>
    </source>
</evidence>
<feature type="transmembrane region" description="Helical" evidence="5">
    <location>
        <begin position="213"/>
        <end position="232"/>
    </location>
</feature>
<keyword evidence="4 5" id="KW-0472">Membrane</keyword>
<name>A0ABR4G0R7_9EURO</name>
<feature type="transmembrane region" description="Helical" evidence="5">
    <location>
        <begin position="79"/>
        <end position="97"/>
    </location>
</feature>
<proteinExistence type="predicted"/>
<feature type="transmembrane region" description="Helical" evidence="5">
    <location>
        <begin position="109"/>
        <end position="134"/>
    </location>
</feature>
<keyword evidence="3 5" id="KW-1133">Transmembrane helix</keyword>
<sequence length="275" mass="30097">MQTIIQNLPYTSKGSYGYQPSLCWGIVYTVIFGIIACAQTFHMIRNRVYWTFFFIVGAILEVIGWVGRTVSYSCPYSRTLFLLQTATLIMVLIRSLGRHVSPFPPKTDLFICSIIDVAYLTIQATGGGLAGAAYSSGASTQPGTTTMIAGVIAHLVAAVIFSFLLVFMKANRPLLNVALATVFATLMMIMRNVYKSIELSEGWRGYLITHERYVLALDALPMALCMGVFAVVNPGAQLGGQAGREEVRSFGMGERGTGSHGERTEKGVIERFLHL</sequence>
<dbReference type="InterPro" id="IPR007568">
    <property type="entry name" value="RTA1"/>
</dbReference>
<comment type="subcellular location">
    <subcellularLocation>
        <location evidence="1">Membrane</location>
        <topology evidence="1">Multi-pass membrane protein</topology>
    </subcellularLocation>
</comment>